<dbReference type="VEuPathDB" id="FungiDB:BD410DRAFT_746959"/>
<dbReference type="Gene3D" id="3.40.50.720">
    <property type="entry name" value="NAD(P)-binding Rossmann-like Domain"/>
    <property type="match status" value="1"/>
</dbReference>
<protein>
    <recommendedName>
        <fullName evidence="8">NADPH:adrenodoxin oxidoreductase, mitochondrial</fullName>
        <ecNumber evidence="8">1.18.1.6</ecNumber>
    </recommendedName>
</protein>
<keyword evidence="12" id="KW-1185">Reference proteome</keyword>
<feature type="binding site" evidence="10">
    <location>
        <begin position="212"/>
        <end position="213"/>
    </location>
    <ligand>
        <name>NADP(+)</name>
        <dbReference type="ChEBI" id="CHEBI:58349"/>
    </ligand>
</feature>
<comment type="cofactor">
    <cofactor evidence="1 8 9">
        <name>FAD</name>
        <dbReference type="ChEBI" id="CHEBI:57692"/>
    </cofactor>
</comment>
<dbReference type="PANTHER" id="PTHR48467:SF1">
    <property type="entry name" value="GLUTAMATE SYNTHASE 1 [NADH], CHLOROPLASTIC-LIKE"/>
    <property type="match status" value="1"/>
</dbReference>
<comment type="subcellular location">
    <subcellularLocation>
        <location evidence="8">Mitochondrion</location>
    </subcellularLocation>
</comment>
<comment type="similarity">
    <text evidence="2 8">Belongs to the ferredoxin--NADP reductase type 1 family.</text>
</comment>
<feature type="binding site" evidence="9">
    <location>
        <position position="17"/>
    </location>
    <ligand>
        <name>FAD</name>
        <dbReference type="ChEBI" id="CHEBI:57692"/>
    </ligand>
</feature>
<gene>
    <name evidence="11" type="ORF">BD410DRAFT_746959</name>
</gene>
<sequence length="500" mass="54703">MTVARPIKLAILGGGPSAFYVASRLLQLLPTSHARGEKLRVHIYDRLWAPHGLVRYGVAPDHPEVKNCTHKFDKAAEDPRFRFFGNVNVSNTPSAIPHTVNVNLEALYPHYTHILMASGCTIPKLHPALPPSDICSPALSLVHWYTQHPTLPPPPPLEKLTHVTLIGHGNVSLDIARMFLTEPSHLAQYDVPPHVLDKLAQSSIQHVSIVGRRGPLEASFTAKELREMMNLPTAYMVPIDTDLLAKPEERLRELTRQQTRTLDLFKKGSKNAPGSTRKSWSIDFFRSPTGLSPSPSSSSSRAHLSLAHTTLDTQSRSIPTGQTSSLSTDLVITSLGYHASPTDAWYDPALGHIRNAQGRIISSAGEVMRNVYASGWAASGARGVLAGTMMNAYAVADTILMDRFPGEGGRGLALAAGPVVPPTSVGVSNAGARELLNADPDLDLDGMPGEVEDAVKMGRVTQYGDWKRIDEEEVRRGQKLGKERERMGWEEAQKFIFERT</sequence>
<proteinExistence type="inferred from homology"/>
<dbReference type="InterPro" id="IPR021163">
    <property type="entry name" value="Ferredox_Rdtase_adrenod"/>
</dbReference>
<evidence type="ECO:0000256" key="9">
    <source>
        <dbReference type="PIRSR" id="PIRSR000362-1"/>
    </source>
</evidence>
<name>A0A4Y7Q9L4_9AGAM</name>
<dbReference type="PANTHER" id="PTHR48467">
    <property type="entry name" value="GLUTAMATE SYNTHASE 1 [NADH], CHLOROPLASTIC-LIKE"/>
    <property type="match status" value="1"/>
</dbReference>
<feature type="binding site" evidence="9">
    <location>
        <position position="53"/>
    </location>
    <ligand>
        <name>FAD</name>
        <dbReference type="ChEBI" id="CHEBI:57692"/>
    </ligand>
</feature>
<dbReference type="InterPro" id="IPR055275">
    <property type="entry name" value="Ferredox_Rdtase"/>
</dbReference>
<dbReference type="GO" id="GO:0005739">
    <property type="term" value="C:mitochondrion"/>
    <property type="evidence" value="ECO:0007669"/>
    <property type="project" value="UniProtKB-SubCell"/>
</dbReference>
<evidence type="ECO:0000256" key="10">
    <source>
        <dbReference type="PIRSR" id="PIRSR000362-2"/>
    </source>
</evidence>
<evidence type="ECO:0000256" key="8">
    <source>
        <dbReference type="PIRNR" id="PIRNR000362"/>
    </source>
</evidence>
<keyword evidence="3 8" id="KW-0285">Flavoprotein</keyword>
<dbReference type="InterPro" id="IPR036188">
    <property type="entry name" value="FAD/NAD-bd_sf"/>
</dbReference>
<comment type="catalytic activity">
    <reaction evidence="7 8">
        <text>2 reduced [adrenodoxin] + NADP(+) + H(+) = 2 oxidized [adrenodoxin] + NADPH</text>
        <dbReference type="Rhea" id="RHEA:42312"/>
        <dbReference type="Rhea" id="RHEA-COMP:9998"/>
        <dbReference type="Rhea" id="RHEA-COMP:9999"/>
        <dbReference type="ChEBI" id="CHEBI:15378"/>
        <dbReference type="ChEBI" id="CHEBI:33737"/>
        <dbReference type="ChEBI" id="CHEBI:33738"/>
        <dbReference type="ChEBI" id="CHEBI:57783"/>
        <dbReference type="ChEBI" id="CHEBI:58349"/>
        <dbReference type="EC" id="1.18.1.6"/>
    </reaction>
</comment>
<evidence type="ECO:0000256" key="5">
    <source>
        <dbReference type="ARBA" id="ARBA00022857"/>
    </source>
</evidence>
<feature type="binding site" evidence="10">
    <location>
        <begin position="168"/>
        <end position="171"/>
    </location>
    <ligand>
        <name>NADP(+)</name>
        <dbReference type="ChEBI" id="CHEBI:58349"/>
    </ligand>
</feature>
<evidence type="ECO:0000256" key="3">
    <source>
        <dbReference type="ARBA" id="ARBA00022630"/>
    </source>
</evidence>
<keyword evidence="5 8" id="KW-0521">NADP</keyword>
<dbReference type="EMBL" id="ML170170">
    <property type="protein sequence ID" value="TDL23500.1"/>
    <property type="molecule type" value="Genomic_DNA"/>
</dbReference>
<evidence type="ECO:0000256" key="1">
    <source>
        <dbReference type="ARBA" id="ARBA00001974"/>
    </source>
</evidence>
<dbReference type="PRINTS" id="PR00419">
    <property type="entry name" value="ADXRDTASE"/>
</dbReference>
<keyword evidence="6 8" id="KW-0560">Oxidoreductase</keyword>
<dbReference type="GO" id="GO:0016491">
    <property type="term" value="F:oxidoreductase activity"/>
    <property type="evidence" value="ECO:0007669"/>
    <property type="project" value="UniProtKB-KW"/>
</dbReference>
<evidence type="ECO:0000313" key="12">
    <source>
        <dbReference type="Proteomes" id="UP000294933"/>
    </source>
</evidence>
<feature type="binding site" evidence="9">
    <location>
        <position position="89"/>
    </location>
    <ligand>
        <name>FAD</name>
        <dbReference type="ChEBI" id="CHEBI:57692"/>
    </ligand>
</feature>
<dbReference type="EC" id="1.18.1.6" evidence="8"/>
<dbReference type="Proteomes" id="UP000294933">
    <property type="component" value="Unassembled WGS sequence"/>
</dbReference>
<keyword evidence="4 8" id="KW-0274">FAD</keyword>
<evidence type="ECO:0000256" key="2">
    <source>
        <dbReference type="ARBA" id="ARBA00008312"/>
    </source>
</evidence>
<dbReference type="STRING" id="50990.A0A4Y7Q9L4"/>
<dbReference type="SUPFAM" id="SSF51971">
    <property type="entry name" value="Nucleotide-binding domain"/>
    <property type="match status" value="1"/>
</dbReference>
<dbReference type="OrthoDB" id="333024at2759"/>
<evidence type="ECO:0000256" key="4">
    <source>
        <dbReference type="ARBA" id="ARBA00022827"/>
    </source>
</evidence>
<feature type="binding site" evidence="10">
    <location>
        <position position="224"/>
    </location>
    <ligand>
        <name>NADP(+)</name>
        <dbReference type="ChEBI" id="CHEBI:58349"/>
    </ligand>
</feature>
<dbReference type="AlphaFoldDB" id="A0A4Y7Q9L4"/>
<keyword evidence="8" id="KW-0496">Mitochondrion</keyword>
<dbReference type="Gene3D" id="3.50.50.60">
    <property type="entry name" value="FAD/NAD(P)-binding domain"/>
    <property type="match status" value="1"/>
</dbReference>
<accession>A0A4Y7Q9L4</accession>
<dbReference type="PIRSF" id="PIRSF000362">
    <property type="entry name" value="FNR"/>
    <property type="match status" value="1"/>
</dbReference>
<evidence type="ECO:0000313" key="11">
    <source>
        <dbReference type="EMBL" id="TDL23500.1"/>
    </source>
</evidence>
<evidence type="ECO:0000256" key="6">
    <source>
        <dbReference type="ARBA" id="ARBA00023002"/>
    </source>
</evidence>
<organism evidence="11 12">
    <name type="scientific">Rickenella mellea</name>
    <dbReference type="NCBI Taxonomy" id="50990"/>
    <lineage>
        <taxon>Eukaryota</taxon>
        <taxon>Fungi</taxon>
        <taxon>Dikarya</taxon>
        <taxon>Basidiomycota</taxon>
        <taxon>Agaricomycotina</taxon>
        <taxon>Agaricomycetes</taxon>
        <taxon>Hymenochaetales</taxon>
        <taxon>Rickenellaceae</taxon>
        <taxon>Rickenella</taxon>
    </lineage>
</organism>
<evidence type="ECO:0000256" key="7">
    <source>
        <dbReference type="ARBA" id="ARBA00048933"/>
    </source>
</evidence>
<reference evidence="11 12" key="1">
    <citation type="submission" date="2018-06" db="EMBL/GenBank/DDBJ databases">
        <title>A transcriptomic atlas of mushroom development highlights an independent origin of complex multicellularity.</title>
        <authorList>
            <consortium name="DOE Joint Genome Institute"/>
            <person name="Krizsan K."/>
            <person name="Almasi E."/>
            <person name="Merenyi Z."/>
            <person name="Sahu N."/>
            <person name="Viragh M."/>
            <person name="Koszo T."/>
            <person name="Mondo S."/>
            <person name="Kiss B."/>
            <person name="Balint B."/>
            <person name="Kues U."/>
            <person name="Barry K."/>
            <person name="Hegedus J.C."/>
            <person name="Henrissat B."/>
            <person name="Johnson J."/>
            <person name="Lipzen A."/>
            <person name="Ohm R."/>
            <person name="Nagy I."/>
            <person name="Pangilinan J."/>
            <person name="Yan J."/>
            <person name="Xiong Y."/>
            <person name="Grigoriev I.V."/>
            <person name="Hibbett D.S."/>
            <person name="Nagy L.G."/>
        </authorList>
    </citation>
    <scope>NUCLEOTIDE SEQUENCE [LARGE SCALE GENOMIC DNA]</scope>
    <source>
        <strain evidence="11 12">SZMC22713</strain>
    </source>
</reference>